<dbReference type="CDD" id="cd05466">
    <property type="entry name" value="PBP2_LTTR_substrate"/>
    <property type="match status" value="1"/>
</dbReference>
<name>A0A940N3V6_9PROT</name>
<dbReference type="FunFam" id="1.10.10.10:FF:000001">
    <property type="entry name" value="LysR family transcriptional regulator"/>
    <property type="match status" value="1"/>
</dbReference>
<keyword evidence="3" id="KW-0238">DNA-binding</keyword>
<comment type="caution">
    <text evidence="6">The sequence shown here is derived from an EMBL/GenBank/DDBJ whole genome shotgun (WGS) entry which is preliminary data.</text>
</comment>
<comment type="similarity">
    <text evidence="1">Belongs to the LysR transcriptional regulatory family.</text>
</comment>
<proteinExistence type="inferred from homology"/>
<evidence type="ECO:0000256" key="2">
    <source>
        <dbReference type="ARBA" id="ARBA00023015"/>
    </source>
</evidence>
<keyword evidence="4" id="KW-0804">Transcription</keyword>
<dbReference type="AlphaFoldDB" id="A0A940N3V6"/>
<accession>A0A940N3V6</accession>
<dbReference type="PANTHER" id="PTHR30126">
    <property type="entry name" value="HTH-TYPE TRANSCRIPTIONAL REGULATOR"/>
    <property type="match status" value="1"/>
</dbReference>
<dbReference type="Pfam" id="PF00126">
    <property type="entry name" value="HTH_1"/>
    <property type="match status" value="1"/>
</dbReference>
<dbReference type="Gene3D" id="3.40.190.10">
    <property type="entry name" value="Periplasmic binding protein-like II"/>
    <property type="match status" value="2"/>
</dbReference>
<evidence type="ECO:0000256" key="3">
    <source>
        <dbReference type="ARBA" id="ARBA00023125"/>
    </source>
</evidence>
<dbReference type="SUPFAM" id="SSF53850">
    <property type="entry name" value="Periplasmic binding protein-like II"/>
    <property type="match status" value="1"/>
</dbReference>
<protein>
    <submittedName>
        <fullName evidence="6">LysR family transcriptional regulator</fullName>
    </submittedName>
</protein>
<evidence type="ECO:0000313" key="6">
    <source>
        <dbReference type="EMBL" id="MBP0496290.1"/>
    </source>
</evidence>
<dbReference type="GO" id="GO:0003700">
    <property type="term" value="F:DNA-binding transcription factor activity"/>
    <property type="evidence" value="ECO:0007669"/>
    <property type="project" value="InterPro"/>
</dbReference>
<dbReference type="InterPro" id="IPR036388">
    <property type="entry name" value="WH-like_DNA-bd_sf"/>
</dbReference>
<dbReference type="GO" id="GO:0000976">
    <property type="term" value="F:transcription cis-regulatory region binding"/>
    <property type="evidence" value="ECO:0007669"/>
    <property type="project" value="TreeGrafter"/>
</dbReference>
<dbReference type="Pfam" id="PF03466">
    <property type="entry name" value="LysR_substrate"/>
    <property type="match status" value="1"/>
</dbReference>
<dbReference type="SUPFAM" id="SSF46785">
    <property type="entry name" value="Winged helix' DNA-binding domain"/>
    <property type="match status" value="1"/>
</dbReference>
<dbReference type="InterPro" id="IPR036390">
    <property type="entry name" value="WH_DNA-bd_sf"/>
</dbReference>
<evidence type="ECO:0000259" key="5">
    <source>
        <dbReference type="PROSITE" id="PS50931"/>
    </source>
</evidence>
<evidence type="ECO:0000256" key="4">
    <source>
        <dbReference type="ARBA" id="ARBA00023163"/>
    </source>
</evidence>
<sequence length="301" mass="33138">MVDFRSLEVFYWVATLQSFGRAAERLYTTQPAVSQRIAALEEEFGGRLLERTGRAATPTPKGRLLLEHADRLLRLRTEMMRAVAGPGGESGVVRLGVSETVAQTWLPDFIERVSRAHPQVTFDIEVELTPRMKASLLRQELDLAFLVGGIAEQDFVDIPLCAFPHCFAASPRLGLGPGPVTAEAMANHAFVTHPRNTANYGYLVQAFRERTMRTPRIHVSSSIATIIRMAVDGIGISVIPAEVMQPELARGELRLLEADLLLPPIRFTATYRTAPDSILIPTLAQVGVEVAQSYAETHKLA</sequence>
<dbReference type="Gene3D" id="1.10.10.10">
    <property type="entry name" value="Winged helix-like DNA-binding domain superfamily/Winged helix DNA-binding domain"/>
    <property type="match status" value="1"/>
</dbReference>
<keyword evidence="2" id="KW-0805">Transcription regulation</keyword>
<dbReference type="RefSeq" id="WP_209377082.1">
    <property type="nucleotide sequence ID" value="NZ_JAGIZA010000033.1"/>
</dbReference>
<dbReference type="InterPro" id="IPR000847">
    <property type="entry name" value="LysR_HTH_N"/>
</dbReference>
<dbReference type="PANTHER" id="PTHR30126:SF77">
    <property type="entry name" value="TRANSCRIPTIONAL REGULATORY PROTEIN"/>
    <property type="match status" value="1"/>
</dbReference>
<dbReference type="PROSITE" id="PS50931">
    <property type="entry name" value="HTH_LYSR"/>
    <property type="match status" value="1"/>
</dbReference>
<feature type="domain" description="HTH lysR-type" evidence="5">
    <location>
        <begin position="2"/>
        <end position="59"/>
    </location>
</feature>
<dbReference type="Proteomes" id="UP000677537">
    <property type="component" value="Unassembled WGS sequence"/>
</dbReference>
<evidence type="ECO:0000313" key="7">
    <source>
        <dbReference type="Proteomes" id="UP000677537"/>
    </source>
</evidence>
<keyword evidence="7" id="KW-1185">Reference proteome</keyword>
<dbReference type="PRINTS" id="PR00039">
    <property type="entry name" value="HTHLYSR"/>
</dbReference>
<evidence type="ECO:0000256" key="1">
    <source>
        <dbReference type="ARBA" id="ARBA00009437"/>
    </source>
</evidence>
<reference evidence="6" key="1">
    <citation type="submission" date="2021-03" db="EMBL/GenBank/DDBJ databases">
        <authorList>
            <person name="So Y."/>
        </authorList>
    </citation>
    <scope>NUCLEOTIDE SEQUENCE</scope>
    <source>
        <strain evidence="6">SG15</strain>
    </source>
</reference>
<dbReference type="EMBL" id="JAGIZA010000033">
    <property type="protein sequence ID" value="MBP0496290.1"/>
    <property type="molecule type" value="Genomic_DNA"/>
</dbReference>
<gene>
    <name evidence="6" type="ORF">J5Y10_26135</name>
</gene>
<organism evidence="6 7">
    <name type="scientific">Roseomonas indoligenes</name>
    <dbReference type="NCBI Taxonomy" id="2820811"/>
    <lineage>
        <taxon>Bacteria</taxon>
        <taxon>Pseudomonadati</taxon>
        <taxon>Pseudomonadota</taxon>
        <taxon>Alphaproteobacteria</taxon>
        <taxon>Acetobacterales</taxon>
        <taxon>Roseomonadaceae</taxon>
        <taxon>Roseomonas</taxon>
    </lineage>
</organism>
<dbReference type="InterPro" id="IPR005119">
    <property type="entry name" value="LysR_subst-bd"/>
</dbReference>